<evidence type="ECO:0008006" key="16">
    <source>
        <dbReference type="Google" id="ProtNLM"/>
    </source>
</evidence>
<dbReference type="SMART" id="SM00733">
    <property type="entry name" value="Mterf"/>
    <property type="match status" value="6"/>
</dbReference>
<dbReference type="Proteomes" id="UP000694546">
    <property type="component" value="Chromosome 22"/>
</dbReference>
<evidence type="ECO:0000256" key="1">
    <source>
        <dbReference type="ARBA" id="ARBA00004173"/>
    </source>
</evidence>
<dbReference type="Pfam" id="PF02536">
    <property type="entry name" value="mTERF"/>
    <property type="match status" value="1"/>
</dbReference>
<comment type="function">
    <text evidence="12">Transcription termination factor. Binds to a 28 bp region within the tRNA(Leu(uur)) gene at a position immediately adjacent to and downstream of the 16S rRNA gene; this region comprises a tridecamer sequence critical for directing accurate termination. Binds DNA along the major grove and promotes DNA bending and partial unwinding. Promotes base flipping. Transcription termination activity appears to be polarized with highest specificity for transcripts initiated on the light strand.</text>
</comment>
<dbReference type="OMA" id="IVSRYPR"/>
<evidence type="ECO:0000256" key="13">
    <source>
        <dbReference type="SAM" id="SignalP"/>
    </source>
</evidence>
<gene>
    <name evidence="14" type="primary">mterf1</name>
</gene>
<keyword evidence="7" id="KW-0809">Transit peptide</keyword>
<evidence type="ECO:0000256" key="9">
    <source>
        <dbReference type="ARBA" id="ARBA00023125"/>
    </source>
</evidence>
<evidence type="ECO:0000256" key="2">
    <source>
        <dbReference type="ARBA" id="ARBA00007692"/>
    </source>
</evidence>
<proteinExistence type="inferred from homology"/>
<evidence type="ECO:0000256" key="5">
    <source>
        <dbReference type="ARBA" id="ARBA00022553"/>
    </source>
</evidence>
<organism evidence="14 15">
    <name type="scientific">Gadus morhua</name>
    <name type="common">Atlantic cod</name>
    <dbReference type="NCBI Taxonomy" id="8049"/>
    <lineage>
        <taxon>Eukaryota</taxon>
        <taxon>Metazoa</taxon>
        <taxon>Chordata</taxon>
        <taxon>Craniata</taxon>
        <taxon>Vertebrata</taxon>
        <taxon>Euteleostomi</taxon>
        <taxon>Actinopterygii</taxon>
        <taxon>Neopterygii</taxon>
        <taxon>Teleostei</taxon>
        <taxon>Neoteleostei</taxon>
        <taxon>Acanthomorphata</taxon>
        <taxon>Zeiogadaria</taxon>
        <taxon>Gadariae</taxon>
        <taxon>Gadiformes</taxon>
        <taxon>Gadoidei</taxon>
        <taxon>Gadidae</taxon>
        <taxon>Gadus</taxon>
    </lineage>
</organism>
<keyword evidence="6" id="KW-0677">Repeat</keyword>
<sequence length="406" mass="44879">MTLVSITRALLSLYRAVALRCSSSLLPVPRTAPWLPRGLCTATPTPDGDHLHGKQKTSAGSENVSLLENLSLLGVDLKKARQRQPGVLRKLLTNEQGVAGFLQAKGASRQVIAGIISRYPRAITRSLDHLEQRWALWRRVFASDSEVVDILHRSPESFFRSSDNENLEKNIVFLSSLGFDAKALHRLLTTAPRTFSNSAELNRQMVELLEDVGSELGLTHRSEPTPEGFAKAVISRNVYVLIRSTKRVRRNVEVLRASLRLDDAELLALLQGPGAEILDLSNEYLGKNFRSLREKMASLGCGRADVKRLVVAYPMVLYISSENLSGKLDALLRGGVSIQQVVDKPKVLDYSTQNIAGRIEELQRVGYEFQRHGIAILDTSRKRFDAKMLKLSAALPPSTPPQEGGG</sequence>
<comment type="subcellular location">
    <subcellularLocation>
        <location evidence="1">Mitochondrion</location>
    </subcellularLocation>
</comment>
<keyword evidence="5" id="KW-0597">Phosphoprotein</keyword>
<dbReference type="CTD" id="7978"/>
<dbReference type="InterPro" id="IPR038538">
    <property type="entry name" value="MTERF_sf"/>
</dbReference>
<dbReference type="Gene3D" id="1.25.70.10">
    <property type="entry name" value="Transcription termination factor 3, mitochondrial"/>
    <property type="match status" value="1"/>
</dbReference>
<dbReference type="PANTHER" id="PTHR15437:SF2">
    <property type="entry name" value="TRANSCRIPTION TERMINATION FACTOR 1, MITOCHONDRIAL"/>
    <property type="match status" value="1"/>
</dbReference>
<accession>A0A8C4Z8A0</accession>
<reference evidence="14" key="1">
    <citation type="submission" date="2025-08" db="UniProtKB">
        <authorList>
            <consortium name="Ensembl"/>
        </authorList>
    </citation>
    <scope>IDENTIFICATION</scope>
</reference>
<name>A0A8C4Z8A0_GADMO</name>
<evidence type="ECO:0000256" key="6">
    <source>
        <dbReference type="ARBA" id="ARBA00022737"/>
    </source>
</evidence>
<keyword evidence="15" id="KW-1185">Reference proteome</keyword>
<dbReference type="GO" id="GO:0003677">
    <property type="term" value="F:DNA binding"/>
    <property type="evidence" value="ECO:0007669"/>
    <property type="project" value="UniProtKB-KW"/>
</dbReference>
<evidence type="ECO:0000313" key="15">
    <source>
        <dbReference type="Proteomes" id="UP000694546"/>
    </source>
</evidence>
<dbReference type="GeneID" id="115536319"/>
<dbReference type="KEGG" id="gmh:115536319"/>
<evidence type="ECO:0000256" key="7">
    <source>
        <dbReference type="ARBA" id="ARBA00022946"/>
    </source>
</evidence>
<evidence type="ECO:0000256" key="10">
    <source>
        <dbReference type="ARBA" id="ARBA00023128"/>
    </source>
</evidence>
<dbReference type="OrthoDB" id="637682at2759"/>
<evidence type="ECO:0000256" key="3">
    <source>
        <dbReference type="ARBA" id="ARBA00011245"/>
    </source>
</evidence>
<dbReference type="RefSeq" id="XP_030204003.1">
    <property type="nucleotide sequence ID" value="XM_030348143.1"/>
</dbReference>
<feature type="signal peptide" evidence="13">
    <location>
        <begin position="1"/>
        <end position="18"/>
    </location>
</feature>
<feature type="chain" id="PRO_5034522474" description="Transcription termination factor 1, mitochondrial" evidence="13">
    <location>
        <begin position="19"/>
        <end position="406"/>
    </location>
</feature>
<evidence type="ECO:0000256" key="12">
    <source>
        <dbReference type="ARBA" id="ARBA00037520"/>
    </source>
</evidence>
<keyword evidence="8" id="KW-0805">Transcription regulation</keyword>
<keyword evidence="4" id="KW-0806">Transcription termination</keyword>
<keyword evidence="13" id="KW-0732">Signal</keyword>
<comment type="similarity">
    <text evidence="2">Belongs to the mTERF family.</text>
</comment>
<dbReference type="GO" id="GO:0006393">
    <property type="term" value="P:termination of mitochondrial transcription"/>
    <property type="evidence" value="ECO:0007669"/>
    <property type="project" value="TreeGrafter"/>
</dbReference>
<dbReference type="Ensembl" id="ENSGMOT00000007974.2">
    <property type="protein sequence ID" value="ENSGMOP00000007752.2"/>
    <property type="gene ID" value="ENSGMOG00000007262.2"/>
</dbReference>
<keyword evidence="9" id="KW-0238">DNA-binding</keyword>
<dbReference type="GeneTree" id="ENSGT00530000063817"/>
<reference evidence="14" key="2">
    <citation type="submission" date="2025-09" db="UniProtKB">
        <authorList>
            <consortium name="Ensembl"/>
        </authorList>
    </citation>
    <scope>IDENTIFICATION</scope>
</reference>
<dbReference type="PANTHER" id="PTHR15437">
    <property type="entry name" value="TRANSCRIPTION TERMINATION FACTOR, MITOCHONDRIAL"/>
    <property type="match status" value="1"/>
</dbReference>
<dbReference type="GO" id="GO:0005759">
    <property type="term" value="C:mitochondrial matrix"/>
    <property type="evidence" value="ECO:0007669"/>
    <property type="project" value="TreeGrafter"/>
</dbReference>
<keyword evidence="10" id="KW-0496">Mitochondrion</keyword>
<evidence type="ECO:0000256" key="4">
    <source>
        <dbReference type="ARBA" id="ARBA00022472"/>
    </source>
</evidence>
<protein>
    <recommendedName>
        <fullName evidence="16">Transcription termination factor 1, mitochondrial</fullName>
    </recommendedName>
</protein>
<comment type="subunit">
    <text evidence="3">Monomer.</text>
</comment>
<evidence type="ECO:0000313" key="14">
    <source>
        <dbReference type="Ensembl" id="ENSGMOP00000007752.2"/>
    </source>
</evidence>
<evidence type="ECO:0000256" key="11">
    <source>
        <dbReference type="ARBA" id="ARBA00023163"/>
    </source>
</evidence>
<dbReference type="InterPro" id="IPR003690">
    <property type="entry name" value="MTERF"/>
</dbReference>
<dbReference type="AlphaFoldDB" id="A0A8C4Z8A0"/>
<keyword evidence="11" id="KW-0804">Transcription</keyword>
<evidence type="ECO:0000256" key="8">
    <source>
        <dbReference type="ARBA" id="ARBA00023015"/>
    </source>
</evidence>